<dbReference type="Gene3D" id="1.10.10.10">
    <property type="entry name" value="Winged helix-like DNA-binding domain superfamily/Winged helix DNA-binding domain"/>
    <property type="match status" value="1"/>
</dbReference>
<dbReference type="InterPro" id="IPR000281">
    <property type="entry name" value="HTH_RpiR"/>
</dbReference>
<dbReference type="InterPro" id="IPR047640">
    <property type="entry name" value="RpiR-like"/>
</dbReference>
<dbReference type="PANTHER" id="PTHR30514">
    <property type="entry name" value="GLUCOKINASE"/>
    <property type="match status" value="1"/>
</dbReference>
<dbReference type="EMBL" id="CP001791">
    <property type="protein sequence ID" value="ADH97742.1"/>
    <property type="molecule type" value="Genomic_DNA"/>
</dbReference>
<dbReference type="GO" id="GO:0003700">
    <property type="term" value="F:DNA-binding transcription factor activity"/>
    <property type="evidence" value="ECO:0007669"/>
    <property type="project" value="InterPro"/>
</dbReference>
<dbReference type="STRING" id="439292.Bsel_0195"/>
<dbReference type="Pfam" id="PF01380">
    <property type="entry name" value="SIS"/>
    <property type="match status" value="1"/>
</dbReference>
<dbReference type="InterPro" id="IPR036388">
    <property type="entry name" value="WH-like_DNA-bd_sf"/>
</dbReference>
<dbReference type="GO" id="GO:0003677">
    <property type="term" value="F:DNA binding"/>
    <property type="evidence" value="ECO:0007669"/>
    <property type="project" value="UniProtKB-KW"/>
</dbReference>
<dbReference type="eggNOG" id="COG1737">
    <property type="taxonomic scope" value="Bacteria"/>
</dbReference>
<dbReference type="Gene3D" id="3.40.50.10490">
    <property type="entry name" value="Glucose-6-phosphate isomerase like protein, domain 1"/>
    <property type="match status" value="1"/>
</dbReference>
<evidence type="ECO:0000256" key="3">
    <source>
        <dbReference type="ARBA" id="ARBA00023163"/>
    </source>
</evidence>
<evidence type="ECO:0000313" key="7">
    <source>
        <dbReference type="Proteomes" id="UP000000271"/>
    </source>
</evidence>
<dbReference type="InterPro" id="IPR001347">
    <property type="entry name" value="SIS_dom"/>
</dbReference>
<evidence type="ECO:0000313" key="6">
    <source>
        <dbReference type="EMBL" id="ADH97742.1"/>
    </source>
</evidence>
<reference evidence="6" key="1">
    <citation type="submission" date="2009-10" db="EMBL/GenBank/DDBJ databases">
        <title>Complete sequence of Bacillus selenitireducens MLS10.</title>
        <authorList>
            <consortium name="US DOE Joint Genome Institute"/>
            <person name="Lucas S."/>
            <person name="Copeland A."/>
            <person name="Lapidus A."/>
            <person name="Glavina del Rio T."/>
            <person name="Dalin E."/>
            <person name="Tice H."/>
            <person name="Bruce D."/>
            <person name="Goodwin L."/>
            <person name="Pitluck S."/>
            <person name="Sims D."/>
            <person name="Brettin T."/>
            <person name="Detter J.C."/>
            <person name="Han C."/>
            <person name="Larimer F."/>
            <person name="Land M."/>
            <person name="Hauser L."/>
            <person name="Kyrpides N."/>
            <person name="Ovchinnikova G."/>
            <person name="Stolz J."/>
        </authorList>
    </citation>
    <scope>NUCLEOTIDE SEQUENCE [LARGE SCALE GENOMIC DNA]</scope>
    <source>
        <strain evidence="6">MLS10</strain>
    </source>
</reference>
<evidence type="ECO:0000256" key="2">
    <source>
        <dbReference type="ARBA" id="ARBA00023125"/>
    </source>
</evidence>
<dbReference type="PANTHER" id="PTHR30514:SF10">
    <property type="entry name" value="MURR_RPIR FAMILY TRANSCRIPTIONAL REGULATOR"/>
    <property type="match status" value="1"/>
</dbReference>
<dbReference type="PROSITE" id="PS51464">
    <property type="entry name" value="SIS"/>
    <property type="match status" value="1"/>
</dbReference>
<dbReference type="GO" id="GO:0097367">
    <property type="term" value="F:carbohydrate derivative binding"/>
    <property type="evidence" value="ECO:0007669"/>
    <property type="project" value="InterPro"/>
</dbReference>
<proteinExistence type="predicted"/>
<dbReference type="SUPFAM" id="SSF46689">
    <property type="entry name" value="Homeodomain-like"/>
    <property type="match status" value="1"/>
</dbReference>
<organism evidence="6 7">
    <name type="scientific">Bacillus selenitireducens (strain ATCC 700615 / DSM 15326 / MLS10)</name>
    <dbReference type="NCBI Taxonomy" id="439292"/>
    <lineage>
        <taxon>Bacteria</taxon>
        <taxon>Bacillati</taxon>
        <taxon>Bacillota</taxon>
        <taxon>Bacilli</taxon>
        <taxon>Bacillales</taxon>
        <taxon>Bacillaceae</taxon>
        <taxon>Salisediminibacterium</taxon>
    </lineage>
</organism>
<feature type="domain" description="SIS" evidence="5">
    <location>
        <begin position="124"/>
        <end position="265"/>
    </location>
</feature>
<dbReference type="PROSITE" id="PS51071">
    <property type="entry name" value="HTH_RPIR"/>
    <property type="match status" value="1"/>
</dbReference>
<dbReference type="Pfam" id="PF01418">
    <property type="entry name" value="HTH_6"/>
    <property type="match status" value="1"/>
</dbReference>
<evidence type="ECO:0000259" key="5">
    <source>
        <dbReference type="PROSITE" id="PS51464"/>
    </source>
</evidence>
<keyword evidence="1" id="KW-0805">Transcription regulation</keyword>
<evidence type="ECO:0000259" key="4">
    <source>
        <dbReference type="PROSITE" id="PS51071"/>
    </source>
</evidence>
<dbReference type="InterPro" id="IPR046348">
    <property type="entry name" value="SIS_dom_sf"/>
</dbReference>
<gene>
    <name evidence="6" type="ordered locus">Bsel_0195</name>
</gene>
<sequence>MEQRGTMKLIEGMLKDLSPSERKIADFVLEKPDEVLSLTANQLGERSHTSSAAVIRFCKSIGFKGFQQLKLRLASDSHQDKSTEFRDIQPGESPAEVVSKMTTNSMQTIKETADILNIYDLTQVIEALDQVNRIHFFGVGASNIIAQDAQLKFSRINKHTTAFADFHIASMHVANSGPGDVVFGISFSGETKEVLKILELANEKGATTIALTKFGPSTIAKTASICLRTSASKETTFRSSATSSRIAQLHVLDILFMSVANANYDEVIQYLNQTREAIRAIQRK</sequence>
<dbReference type="SUPFAM" id="SSF53697">
    <property type="entry name" value="SIS domain"/>
    <property type="match status" value="1"/>
</dbReference>
<evidence type="ECO:0000256" key="1">
    <source>
        <dbReference type="ARBA" id="ARBA00023015"/>
    </source>
</evidence>
<dbReference type="InterPro" id="IPR035472">
    <property type="entry name" value="RpiR-like_SIS"/>
</dbReference>
<dbReference type="CDD" id="cd05013">
    <property type="entry name" value="SIS_RpiR"/>
    <property type="match status" value="1"/>
</dbReference>
<name>D6XVW9_BACIE</name>
<dbReference type="HOGENOM" id="CLU_055769_0_0_9"/>
<keyword evidence="2" id="KW-0238">DNA-binding</keyword>
<accession>D6XVW9</accession>
<dbReference type="GO" id="GO:1901135">
    <property type="term" value="P:carbohydrate derivative metabolic process"/>
    <property type="evidence" value="ECO:0007669"/>
    <property type="project" value="InterPro"/>
</dbReference>
<protein>
    <submittedName>
        <fullName evidence="6">Transcriptional regulator, RpiR family</fullName>
    </submittedName>
</protein>
<keyword evidence="3" id="KW-0804">Transcription</keyword>
<dbReference type="InterPro" id="IPR009057">
    <property type="entry name" value="Homeodomain-like_sf"/>
</dbReference>
<dbReference type="AlphaFoldDB" id="D6XVW9"/>
<dbReference type="RefSeq" id="WP_013171171.1">
    <property type="nucleotide sequence ID" value="NC_014219.1"/>
</dbReference>
<dbReference type="Proteomes" id="UP000000271">
    <property type="component" value="Chromosome"/>
</dbReference>
<dbReference type="KEGG" id="bse:Bsel_0195"/>
<feature type="domain" description="HTH rpiR-type" evidence="4">
    <location>
        <begin position="4"/>
        <end position="80"/>
    </location>
</feature>
<keyword evidence="7" id="KW-1185">Reference proteome</keyword>